<evidence type="ECO:0000256" key="1">
    <source>
        <dbReference type="ARBA" id="ARBA00004651"/>
    </source>
</evidence>
<comment type="similarity">
    <text evidence="2">Belongs to the binding-protein-dependent transport system permease family. CysTW subfamily.</text>
</comment>
<dbReference type="InterPro" id="IPR000515">
    <property type="entry name" value="MetI-like"/>
</dbReference>
<dbReference type="GO" id="GO:0005886">
    <property type="term" value="C:plasma membrane"/>
    <property type="evidence" value="ECO:0007669"/>
    <property type="project" value="UniProtKB-SubCell"/>
</dbReference>
<keyword evidence="5 8" id="KW-0812">Transmembrane</keyword>
<keyword evidence="3 8" id="KW-0813">Transport</keyword>
<feature type="transmembrane region" description="Helical" evidence="8">
    <location>
        <begin position="168"/>
        <end position="191"/>
    </location>
</feature>
<dbReference type="RefSeq" id="WP_007017330.1">
    <property type="nucleotide sequence ID" value="NZ_CH724113.1"/>
</dbReference>
<feature type="transmembrane region" description="Helical" evidence="8">
    <location>
        <begin position="267"/>
        <end position="288"/>
    </location>
</feature>
<keyword evidence="11" id="KW-1185">Reference proteome</keyword>
<evidence type="ECO:0000256" key="4">
    <source>
        <dbReference type="ARBA" id="ARBA00022475"/>
    </source>
</evidence>
<comment type="caution">
    <text evidence="10">The sequence shown here is derived from an EMBL/GenBank/DDBJ whole genome shotgun (WGS) entry which is preliminary data.</text>
</comment>
<sequence>MNKIKSLIPAGKFWVILPPYVWLLVFFVLPFVFVGKISVSESILSIPPYSPMFEWLDEKLSISINFANYIWLLDDPLYAEAYWNSIVIAFWSTVFCLLIGYPMGYAIARAPKHQQPIWLLLVLLPSWTSFLIRVYAWMGLLKDNGLINNSLMFVGIIDEPLRMMNTNFAVYVGIVYSYLPFMVLPLYANLVKHDQSLIEAASDLGANKVTTFFKVTLPLSFNGIVAGSMLVFIPVVGEYVIPELLGGTDTIMIGKVLWEEFFNNRDWPVAASLAVVMILILIIPITLFHHYQNKEVQS</sequence>
<protein>
    <submittedName>
        <fullName evidence="10">Polyamine ABC transporter, permease protein</fullName>
    </submittedName>
</protein>
<name>Q1N5N0_9GAMM</name>
<dbReference type="PROSITE" id="PS50928">
    <property type="entry name" value="ABC_TM1"/>
    <property type="match status" value="1"/>
</dbReference>
<evidence type="ECO:0000313" key="11">
    <source>
        <dbReference type="Proteomes" id="UP000004263"/>
    </source>
</evidence>
<feature type="transmembrane region" description="Helical" evidence="8">
    <location>
        <begin position="117"/>
        <end position="138"/>
    </location>
</feature>
<organism evidence="10 11">
    <name type="scientific">Bermanella marisrubri</name>
    <dbReference type="NCBI Taxonomy" id="207949"/>
    <lineage>
        <taxon>Bacteria</taxon>
        <taxon>Pseudomonadati</taxon>
        <taxon>Pseudomonadota</taxon>
        <taxon>Gammaproteobacteria</taxon>
        <taxon>Oceanospirillales</taxon>
        <taxon>Oceanospirillaceae</taxon>
        <taxon>Bermanella</taxon>
    </lineage>
</organism>
<dbReference type="Pfam" id="PF00528">
    <property type="entry name" value="BPD_transp_1"/>
    <property type="match status" value="1"/>
</dbReference>
<dbReference type="GO" id="GO:0055085">
    <property type="term" value="P:transmembrane transport"/>
    <property type="evidence" value="ECO:0007669"/>
    <property type="project" value="InterPro"/>
</dbReference>
<evidence type="ECO:0000256" key="2">
    <source>
        <dbReference type="ARBA" id="ARBA00007069"/>
    </source>
</evidence>
<gene>
    <name evidence="10" type="ORF">RED65_10979</name>
</gene>
<keyword evidence="6 8" id="KW-1133">Transmembrane helix</keyword>
<dbReference type="CDD" id="cd06261">
    <property type="entry name" value="TM_PBP2"/>
    <property type="match status" value="1"/>
</dbReference>
<feature type="transmembrane region" description="Helical" evidence="8">
    <location>
        <begin position="81"/>
        <end position="105"/>
    </location>
</feature>
<dbReference type="PANTHER" id="PTHR42929:SF3">
    <property type="entry name" value="PUTRESCINE TRANSPORT SYSTEM PERMEASE PROTEIN POTH"/>
    <property type="match status" value="1"/>
</dbReference>
<dbReference type="InterPro" id="IPR035906">
    <property type="entry name" value="MetI-like_sf"/>
</dbReference>
<evidence type="ECO:0000313" key="10">
    <source>
        <dbReference type="EMBL" id="EAT13912.1"/>
    </source>
</evidence>
<feature type="transmembrane region" description="Helical" evidence="8">
    <location>
        <begin position="212"/>
        <end position="236"/>
    </location>
</feature>
<evidence type="ECO:0000256" key="7">
    <source>
        <dbReference type="ARBA" id="ARBA00023136"/>
    </source>
</evidence>
<evidence type="ECO:0000256" key="6">
    <source>
        <dbReference type="ARBA" id="ARBA00022989"/>
    </source>
</evidence>
<evidence type="ECO:0000259" key="9">
    <source>
        <dbReference type="PROSITE" id="PS50928"/>
    </source>
</evidence>
<dbReference type="OrthoDB" id="9807047at2"/>
<evidence type="ECO:0000256" key="3">
    <source>
        <dbReference type="ARBA" id="ARBA00022448"/>
    </source>
</evidence>
<comment type="subcellular location">
    <subcellularLocation>
        <location evidence="1 8">Cell membrane</location>
        <topology evidence="1 8">Multi-pass membrane protein</topology>
    </subcellularLocation>
</comment>
<keyword evidence="4" id="KW-1003">Cell membrane</keyword>
<dbReference type="Gene3D" id="1.10.3720.10">
    <property type="entry name" value="MetI-like"/>
    <property type="match status" value="1"/>
</dbReference>
<reference evidence="10 11" key="1">
    <citation type="submission" date="2006-03" db="EMBL/GenBank/DDBJ databases">
        <authorList>
            <person name="Pinhassi J."/>
            <person name="Pedros-Alio C."/>
            <person name="Ferriera S."/>
            <person name="Johnson J."/>
            <person name="Kravitz S."/>
            <person name="Halpern A."/>
            <person name="Remington K."/>
            <person name="Beeson K."/>
            <person name="Tran B."/>
            <person name="Rogers Y.-H."/>
            <person name="Friedman R."/>
            <person name="Venter J.C."/>
        </authorList>
    </citation>
    <scope>NUCLEOTIDE SEQUENCE [LARGE SCALE GENOMIC DNA]</scope>
    <source>
        <strain evidence="10 11">RED65</strain>
    </source>
</reference>
<dbReference type="STRING" id="207949.RED65_10979"/>
<feature type="domain" description="ABC transmembrane type-1" evidence="9">
    <location>
        <begin position="82"/>
        <end position="288"/>
    </location>
</feature>
<dbReference type="SUPFAM" id="SSF161098">
    <property type="entry name" value="MetI-like"/>
    <property type="match status" value="1"/>
</dbReference>
<evidence type="ECO:0000256" key="5">
    <source>
        <dbReference type="ARBA" id="ARBA00022692"/>
    </source>
</evidence>
<evidence type="ECO:0000256" key="8">
    <source>
        <dbReference type="RuleBase" id="RU363032"/>
    </source>
</evidence>
<dbReference type="HOGENOM" id="CLU_016047_18_3_6"/>
<keyword evidence="7 8" id="KW-0472">Membrane</keyword>
<feature type="transmembrane region" description="Helical" evidence="8">
    <location>
        <begin position="12"/>
        <end position="34"/>
    </location>
</feature>
<dbReference type="PANTHER" id="PTHR42929">
    <property type="entry name" value="INNER MEMBRANE ABC TRANSPORTER PERMEASE PROTEIN YDCU-RELATED-RELATED"/>
    <property type="match status" value="1"/>
</dbReference>
<proteinExistence type="inferred from homology"/>
<dbReference type="AlphaFoldDB" id="Q1N5N0"/>
<dbReference type="Proteomes" id="UP000004263">
    <property type="component" value="Unassembled WGS sequence"/>
</dbReference>
<accession>Q1N5N0</accession>
<dbReference type="EMBL" id="AAQH01000001">
    <property type="protein sequence ID" value="EAT13912.1"/>
    <property type="molecule type" value="Genomic_DNA"/>
</dbReference>